<reference evidence="2" key="1">
    <citation type="submission" date="2016-05" db="EMBL/GenBank/DDBJ databases">
        <title>Whole genome shotgun sequencing of cultured foodborne pathogen.</title>
        <authorList>
            <person name="Zheng J."/>
            <person name="Timme R."/>
            <person name="Allard M."/>
            <person name="Strain E."/>
            <person name="Luo Y."/>
            <person name="Brown E."/>
        </authorList>
    </citation>
    <scope>NUCLEOTIDE SEQUENCE [LARGE SCALE GENOMIC DNA]</scope>
    <source>
        <strain evidence="2">CFSAN034343</strain>
    </source>
</reference>
<gene>
    <name evidence="1" type="ORF">A7312_03285</name>
</gene>
<keyword evidence="2" id="KW-1185">Reference proteome</keyword>
<dbReference type="RefSeq" id="WP_068939724.1">
    <property type="nucleotide sequence ID" value="NZ_LYND01000129.1"/>
</dbReference>
<accession>A0ABX2ZBT5</accession>
<evidence type="ECO:0000313" key="2">
    <source>
        <dbReference type="Proteomes" id="UP000094974"/>
    </source>
</evidence>
<organism evidence="1 2">
    <name type="scientific">Paenibacillus polymyxa</name>
    <name type="common">Bacillus polymyxa</name>
    <dbReference type="NCBI Taxonomy" id="1406"/>
    <lineage>
        <taxon>Bacteria</taxon>
        <taxon>Bacillati</taxon>
        <taxon>Bacillota</taxon>
        <taxon>Bacilli</taxon>
        <taxon>Bacillales</taxon>
        <taxon>Paenibacillaceae</taxon>
        <taxon>Paenibacillus</taxon>
    </lineage>
</organism>
<comment type="caution">
    <text evidence="1">The sequence shown here is derived from an EMBL/GenBank/DDBJ whole genome shotgun (WGS) entry which is preliminary data.</text>
</comment>
<protein>
    <submittedName>
        <fullName evidence="1">Uncharacterized protein</fullName>
    </submittedName>
</protein>
<dbReference type="EMBL" id="LYND01000129">
    <property type="protein sequence ID" value="ODA08448.1"/>
    <property type="molecule type" value="Genomic_DNA"/>
</dbReference>
<sequence>MKLYTDGTIEGTPQEIAEYKGLKKHSIAIKIGGIECDAKKIIDGMAEELSRGLRLQYGS</sequence>
<dbReference type="Proteomes" id="UP000094974">
    <property type="component" value="Unassembled WGS sequence"/>
</dbReference>
<evidence type="ECO:0000313" key="1">
    <source>
        <dbReference type="EMBL" id="ODA08448.1"/>
    </source>
</evidence>
<proteinExistence type="predicted"/>
<name>A0ABX2ZBT5_PAEPO</name>